<organism evidence="1 2">
    <name type="scientific">Paractinoplanes toevensis</name>
    <dbReference type="NCBI Taxonomy" id="571911"/>
    <lineage>
        <taxon>Bacteria</taxon>
        <taxon>Bacillati</taxon>
        <taxon>Actinomycetota</taxon>
        <taxon>Actinomycetes</taxon>
        <taxon>Micromonosporales</taxon>
        <taxon>Micromonosporaceae</taxon>
        <taxon>Paractinoplanes</taxon>
    </lineage>
</organism>
<proteinExistence type="predicted"/>
<accession>A0A919W429</accession>
<dbReference type="Proteomes" id="UP000677082">
    <property type="component" value="Unassembled WGS sequence"/>
</dbReference>
<name>A0A919W429_9ACTN</name>
<sequence length="112" mass="12005">MIRELALPVVIVALVLPAAGCEERATATAAVVDNQAQQACDTLAAGYPKSPTVAKRLALADRVYRWSARSDNPAIADQGSAVGHAANDSDRSWRQATARFLKICRQAGWKSR</sequence>
<comment type="caution">
    <text evidence="1">The sequence shown here is derived from an EMBL/GenBank/DDBJ whole genome shotgun (WGS) entry which is preliminary data.</text>
</comment>
<reference evidence="1 2" key="1">
    <citation type="submission" date="2021-03" db="EMBL/GenBank/DDBJ databases">
        <title>Whole genome shotgun sequence of Actinoplanes toevensis NBRC 105298.</title>
        <authorList>
            <person name="Komaki H."/>
            <person name="Tamura T."/>
        </authorList>
    </citation>
    <scope>NUCLEOTIDE SEQUENCE [LARGE SCALE GENOMIC DNA]</scope>
    <source>
        <strain evidence="1 2">NBRC 105298</strain>
    </source>
</reference>
<keyword evidence="2" id="KW-1185">Reference proteome</keyword>
<gene>
    <name evidence="1" type="ORF">Ato02nite_029380</name>
</gene>
<evidence type="ECO:0000313" key="2">
    <source>
        <dbReference type="Proteomes" id="UP000677082"/>
    </source>
</evidence>
<dbReference type="RefSeq" id="WP_213007055.1">
    <property type="nucleotide sequence ID" value="NZ_BOQN01000040.1"/>
</dbReference>
<dbReference type="AlphaFoldDB" id="A0A919W429"/>
<dbReference type="EMBL" id="BOQN01000040">
    <property type="protein sequence ID" value="GIM91145.1"/>
    <property type="molecule type" value="Genomic_DNA"/>
</dbReference>
<evidence type="ECO:0000313" key="1">
    <source>
        <dbReference type="EMBL" id="GIM91145.1"/>
    </source>
</evidence>
<protein>
    <submittedName>
        <fullName evidence="1">Uncharacterized protein</fullName>
    </submittedName>
</protein>